<dbReference type="GO" id="GO:0016757">
    <property type="term" value="F:glycosyltransferase activity"/>
    <property type="evidence" value="ECO:0007669"/>
    <property type="project" value="InterPro"/>
</dbReference>
<dbReference type="Gene3D" id="3.40.50.2000">
    <property type="entry name" value="Glycogen Phosphorylase B"/>
    <property type="match status" value="2"/>
</dbReference>
<evidence type="ECO:0000259" key="1">
    <source>
        <dbReference type="Pfam" id="PF00534"/>
    </source>
</evidence>
<dbReference type="PANTHER" id="PTHR12526">
    <property type="entry name" value="GLYCOSYLTRANSFERASE"/>
    <property type="match status" value="1"/>
</dbReference>
<dbReference type="Pfam" id="PF00534">
    <property type="entry name" value="Glycos_transf_1"/>
    <property type="match status" value="1"/>
</dbReference>
<sequence>MARILLVIPGINRGSDKFALRLAKELSEKYGYSFVIIGRWFSNDNKGYLYKLYDVNGNVIYGWYSDEKEDFLEFIERSGPYDLVHTHTATVALDGDLDAILNRIGKKPVIFTPHGSFVVRAFDREFLPFREEFYKNPKETLDTLIRKGARPGGYEEGGKNIEKILKDWWNKEDNRELLDAYTLEDSEFKYPWQKWWLLGFFKDLEERAMESSDIVVHVSNWINGMFNSIYGDKHRKKSLVIRDGIHYTEMLKDPKKYRIIREVAEFYKKIYGNSNRKWYIFIGAWEPEKGIYDLIKAYKIVKSKRKDVGLIIIGGTNNKRIKKYIEREGHKLKDVHLYSPLYKNSLNDLYLAGLLLALKELGIGVYVHPAWVEDFGLAPLEAAYMGLPVIAYNLGGPQEILVKNGLAVGVKPHSISDLSERMIEVVDNVRAYMNDKNRHIIERYFSFERVIKEYHRLYSSLIK</sequence>
<dbReference type="SUPFAM" id="SSF53756">
    <property type="entry name" value="UDP-Glycosyltransferase/glycogen phosphorylase"/>
    <property type="match status" value="1"/>
</dbReference>
<evidence type="ECO:0000313" key="2">
    <source>
        <dbReference type="EMBL" id="RIB35182.1"/>
    </source>
</evidence>
<dbReference type="PANTHER" id="PTHR12526:SF630">
    <property type="entry name" value="GLYCOSYLTRANSFERASE"/>
    <property type="match status" value="1"/>
</dbReference>
<reference evidence="2 3" key="1">
    <citation type="journal article" date="2018" name="Syst. Appl. Microbiol.">
        <title>A new symbiotic nanoarchaeote (Candidatus Nanoclepta minutus) and its host (Zestosphaera tikiterensis gen. nov., sp. nov.) from a New Zealand hot spring.</title>
        <authorList>
            <person name="St John E."/>
            <person name="Liu Y."/>
            <person name="Podar M."/>
            <person name="Stott M.B."/>
            <person name="Meneghin J."/>
            <person name="Chen Z."/>
            <person name="Lagutin K."/>
            <person name="Mitchell K."/>
            <person name="Reysenbach A.L."/>
        </authorList>
    </citation>
    <scope>NUCLEOTIDE SEQUENCE [LARGE SCALE GENOMIC DNA]</scope>
    <source>
        <strain evidence="2">NZ3</strain>
    </source>
</reference>
<accession>A0A397WMP6</accession>
<protein>
    <recommendedName>
        <fullName evidence="1">Glycosyl transferase family 1 domain-containing protein</fullName>
    </recommendedName>
</protein>
<dbReference type="Proteomes" id="UP000266622">
    <property type="component" value="Unassembled WGS sequence"/>
</dbReference>
<dbReference type="CDD" id="cd03801">
    <property type="entry name" value="GT4_PimA-like"/>
    <property type="match status" value="1"/>
</dbReference>
<proteinExistence type="predicted"/>
<feature type="domain" description="Glycosyl transferase family 1" evidence="1">
    <location>
        <begin position="271"/>
        <end position="429"/>
    </location>
</feature>
<comment type="caution">
    <text evidence="2">The sequence shown here is derived from an EMBL/GenBank/DDBJ whole genome shotgun (WGS) entry which is preliminary data.</text>
</comment>
<gene>
    <name evidence="2" type="ORF">BXU00_02525</name>
</gene>
<evidence type="ECO:0000313" key="3">
    <source>
        <dbReference type="Proteomes" id="UP000266622"/>
    </source>
</evidence>
<dbReference type="InterPro" id="IPR001296">
    <property type="entry name" value="Glyco_trans_1"/>
</dbReference>
<dbReference type="EMBL" id="MWMI01000004">
    <property type="protein sequence ID" value="RIB35182.1"/>
    <property type="molecule type" value="Genomic_DNA"/>
</dbReference>
<dbReference type="AlphaFoldDB" id="A0A397WMP6"/>
<organism evidence="2 3">
    <name type="scientific">Candidatus Nanoclepta minutus</name>
    <dbReference type="NCBI Taxonomy" id="1940235"/>
    <lineage>
        <taxon>Archaea</taxon>
        <taxon>Nanobdellota</taxon>
        <taxon>Candidatus Nanoclepta</taxon>
    </lineage>
</organism>
<name>A0A397WMP6_9ARCH</name>